<reference evidence="1" key="2">
    <citation type="submission" date="2022-08" db="EMBL/GenBank/DDBJ databases">
        <authorList>
            <person name="Dong C."/>
        </authorList>
    </citation>
    <scope>NUCLEOTIDE SEQUENCE</scope>
    <source>
        <strain evidence="1">59MF3M-4</strain>
    </source>
</reference>
<sequence length="84" mass="9649">MFEIGISGGEGNRIGYLSVKYVAASLLWFESTEVWDEVQSVDKFGYKWQMTTMALVGSAHPTFRRERMAGHVADKIRFLYPIDR</sequence>
<accession>A0A9X2WCY2</accession>
<gene>
    <name evidence="1" type="ORF">NYR02_02990</name>
</gene>
<organism evidence="1 2">
    <name type="scientific">Thalassolituus pacificus</name>
    <dbReference type="NCBI Taxonomy" id="2975440"/>
    <lineage>
        <taxon>Bacteria</taxon>
        <taxon>Pseudomonadati</taxon>
        <taxon>Pseudomonadota</taxon>
        <taxon>Gammaproteobacteria</taxon>
        <taxon>Oceanospirillales</taxon>
        <taxon>Oceanospirillaceae</taxon>
        <taxon>Thalassolituus</taxon>
    </lineage>
</organism>
<dbReference type="EMBL" id="JAOANI010000009">
    <property type="protein sequence ID" value="MCT7357989.1"/>
    <property type="molecule type" value="Genomic_DNA"/>
</dbReference>
<evidence type="ECO:0000313" key="2">
    <source>
        <dbReference type="Proteomes" id="UP001147830"/>
    </source>
</evidence>
<name>A0A9X2WCY2_9GAMM</name>
<dbReference type="AlphaFoldDB" id="A0A9X2WCY2"/>
<protein>
    <submittedName>
        <fullName evidence="1">Uncharacterized protein</fullName>
    </submittedName>
</protein>
<proteinExistence type="predicted"/>
<evidence type="ECO:0000313" key="1">
    <source>
        <dbReference type="EMBL" id="MCT7357989.1"/>
    </source>
</evidence>
<dbReference type="RefSeq" id="WP_260974912.1">
    <property type="nucleotide sequence ID" value="NZ_JAOANI010000009.1"/>
</dbReference>
<keyword evidence="2" id="KW-1185">Reference proteome</keyword>
<reference evidence="1" key="1">
    <citation type="journal article" date="2022" name="Front. Microbiol.">
        <title>Genome-based taxonomic rearrangement of Oceanobacter-related bacteria including the description of Thalassolituus hydrocarbonoclasticus sp. nov. and Thalassolituus pacificus sp. nov. and emended description of the genus Thalassolituus.</title>
        <authorList>
            <person name="Dong C."/>
            <person name="Wei L."/>
            <person name="Wang J."/>
            <person name="Lai Q."/>
            <person name="Huang Z."/>
            <person name="Shao Z."/>
        </authorList>
    </citation>
    <scope>NUCLEOTIDE SEQUENCE</scope>
    <source>
        <strain evidence="1">59MF3M-4</strain>
    </source>
</reference>
<comment type="caution">
    <text evidence="1">The sequence shown here is derived from an EMBL/GenBank/DDBJ whole genome shotgun (WGS) entry which is preliminary data.</text>
</comment>
<dbReference type="Proteomes" id="UP001147830">
    <property type="component" value="Unassembled WGS sequence"/>
</dbReference>